<name>A0A2P8D0S5_9BACT</name>
<dbReference type="PANTHER" id="PTHR40661:SF1">
    <property type="entry name" value="HTH CRO_C1-TYPE DOMAIN-CONTAINING PROTEIN"/>
    <property type="match status" value="1"/>
</dbReference>
<dbReference type="CDD" id="cd06529">
    <property type="entry name" value="S24_LexA-like"/>
    <property type="match status" value="1"/>
</dbReference>
<reference evidence="5 6" key="1">
    <citation type="submission" date="2018-03" db="EMBL/GenBank/DDBJ databases">
        <title>Genomic Encyclopedia of Type Strains, Phase III (KMG-III): the genomes of soil and plant-associated and newly described type strains.</title>
        <authorList>
            <person name="Whitman W."/>
        </authorList>
    </citation>
    <scope>NUCLEOTIDE SEQUENCE [LARGE SCALE GENOMIC DNA]</scope>
    <source>
        <strain evidence="5 6">CGMCC 1.12700</strain>
    </source>
</reference>
<dbReference type="InterPro" id="IPR036286">
    <property type="entry name" value="LexA/Signal_pep-like_sf"/>
</dbReference>
<gene>
    <name evidence="5" type="ORF">B0I18_107235</name>
</gene>
<dbReference type="Gene3D" id="1.10.260.40">
    <property type="entry name" value="lambda repressor-like DNA-binding domains"/>
    <property type="match status" value="1"/>
</dbReference>
<evidence type="ECO:0000313" key="6">
    <source>
        <dbReference type="Proteomes" id="UP000240572"/>
    </source>
</evidence>
<dbReference type="AlphaFoldDB" id="A0A2P8D0S5"/>
<keyword evidence="6" id="KW-1185">Reference proteome</keyword>
<evidence type="ECO:0000256" key="3">
    <source>
        <dbReference type="ARBA" id="ARBA00023163"/>
    </source>
</evidence>
<dbReference type="InterPro" id="IPR001387">
    <property type="entry name" value="Cro/C1-type_HTH"/>
</dbReference>
<dbReference type="GO" id="GO:0003677">
    <property type="term" value="F:DNA binding"/>
    <property type="evidence" value="ECO:0007669"/>
    <property type="project" value="UniProtKB-KW"/>
</dbReference>
<dbReference type="Gene3D" id="2.10.109.10">
    <property type="entry name" value="Umud Fragment, subunit A"/>
    <property type="match status" value="1"/>
</dbReference>
<proteinExistence type="predicted"/>
<evidence type="ECO:0000256" key="1">
    <source>
        <dbReference type="ARBA" id="ARBA00023015"/>
    </source>
</evidence>
<dbReference type="SMART" id="SM00530">
    <property type="entry name" value="HTH_XRE"/>
    <property type="match status" value="1"/>
</dbReference>
<protein>
    <submittedName>
        <fullName evidence="5">Helix-turn-helix protein</fullName>
    </submittedName>
</protein>
<feature type="domain" description="HTH cro/C1-type" evidence="4">
    <location>
        <begin position="12"/>
        <end position="67"/>
    </location>
</feature>
<dbReference type="Pfam" id="PF12844">
    <property type="entry name" value="HTH_19"/>
    <property type="match status" value="1"/>
</dbReference>
<keyword evidence="1" id="KW-0805">Transcription regulation</keyword>
<dbReference type="OrthoDB" id="3831186at2"/>
<dbReference type="InterPro" id="IPR039418">
    <property type="entry name" value="LexA-like"/>
</dbReference>
<evidence type="ECO:0000313" key="5">
    <source>
        <dbReference type="EMBL" id="PSK90823.1"/>
    </source>
</evidence>
<dbReference type="SUPFAM" id="SSF51306">
    <property type="entry name" value="LexA/Signal peptidase"/>
    <property type="match status" value="1"/>
</dbReference>
<dbReference type="InterPro" id="IPR010982">
    <property type="entry name" value="Lambda_DNA-bd_dom_sf"/>
</dbReference>
<dbReference type="EMBL" id="PYGD01000007">
    <property type="protein sequence ID" value="PSK90823.1"/>
    <property type="molecule type" value="Genomic_DNA"/>
</dbReference>
<accession>A0A2P8D0S5</accession>
<dbReference type="RefSeq" id="WP_106524089.1">
    <property type="nucleotide sequence ID" value="NZ_PYGD01000007.1"/>
</dbReference>
<dbReference type="PANTHER" id="PTHR40661">
    <property type="match status" value="1"/>
</dbReference>
<comment type="caution">
    <text evidence="5">The sequence shown here is derived from an EMBL/GenBank/DDBJ whole genome shotgun (WGS) entry which is preliminary data.</text>
</comment>
<dbReference type="CDD" id="cd00093">
    <property type="entry name" value="HTH_XRE"/>
    <property type="match status" value="1"/>
</dbReference>
<dbReference type="Proteomes" id="UP000240572">
    <property type="component" value="Unassembled WGS sequence"/>
</dbReference>
<dbReference type="SUPFAM" id="SSF47413">
    <property type="entry name" value="lambda repressor-like DNA-binding domains"/>
    <property type="match status" value="1"/>
</dbReference>
<evidence type="ECO:0000259" key="4">
    <source>
        <dbReference type="PROSITE" id="PS50943"/>
    </source>
</evidence>
<evidence type="ECO:0000256" key="2">
    <source>
        <dbReference type="ARBA" id="ARBA00023125"/>
    </source>
</evidence>
<dbReference type="PROSITE" id="PS50943">
    <property type="entry name" value="HTH_CROC1"/>
    <property type="match status" value="1"/>
</dbReference>
<keyword evidence="2" id="KW-0238">DNA-binding</keyword>
<sequence>MDNAKIFFQSNLKFLRNRKKLGQDDLSKLLNISRSKLSALENGQTKAPQPEDLITFSNFYKISIDSLMKVDLSRLGELKLRELEAGNDVYMTGTKLRVIAISVDANNNENLEYVPVRAKAGYAAGYNDPEYIAALPKFSMPNLPKGTFRMFPTAGDSMHPIPEGSDVITQYVEDWMSIKPETPCIVILKGSQDFVFKLVTVEKNGYFSLKSLNNRYKSYSVPGEEILEVWKYYKFMSVLIPEGEPDMHEIRRMFIELKEKLNK</sequence>
<keyword evidence="3" id="KW-0804">Transcription</keyword>
<organism evidence="5 6">
    <name type="scientific">Taibaiella chishuiensis</name>
    <dbReference type="NCBI Taxonomy" id="1434707"/>
    <lineage>
        <taxon>Bacteria</taxon>
        <taxon>Pseudomonadati</taxon>
        <taxon>Bacteroidota</taxon>
        <taxon>Chitinophagia</taxon>
        <taxon>Chitinophagales</taxon>
        <taxon>Chitinophagaceae</taxon>
        <taxon>Taibaiella</taxon>
    </lineage>
</organism>